<evidence type="ECO:0000256" key="2">
    <source>
        <dbReference type="ARBA" id="ARBA00022679"/>
    </source>
</evidence>
<comment type="similarity">
    <text evidence="1">Belongs to the guanylate kinase family.</text>
</comment>
<organism evidence="5">
    <name type="scientific">bioreactor metagenome</name>
    <dbReference type="NCBI Taxonomy" id="1076179"/>
    <lineage>
        <taxon>unclassified sequences</taxon>
        <taxon>metagenomes</taxon>
        <taxon>ecological metagenomes</taxon>
    </lineage>
</organism>
<protein>
    <submittedName>
        <fullName evidence="5">Guanylate kinase</fullName>
        <ecNumber evidence="5">2.7.4.8</ecNumber>
    </submittedName>
</protein>
<accession>A0A645IJ68</accession>
<dbReference type="EMBL" id="VSSQ01115474">
    <property type="protein sequence ID" value="MPN50892.1"/>
    <property type="molecule type" value="Genomic_DNA"/>
</dbReference>
<feature type="domain" description="Guanylate kinase-like" evidence="4">
    <location>
        <begin position="1"/>
        <end position="96"/>
    </location>
</feature>
<sequence>MYDQLIKGMDVVLEIDVKGALAVREACSDAVLIFIAPPDASALRSRLTGRGTEDSAAMERRLATAREELIQIDKYDYLVVNDTVSEAVDEIETITAAERLRTSRQTELKAKLQEE</sequence>
<dbReference type="PANTHER" id="PTHR23117">
    <property type="entry name" value="GUANYLATE KINASE-RELATED"/>
    <property type="match status" value="1"/>
</dbReference>
<comment type="caution">
    <text evidence="5">The sequence shown here is derived from an EMBL/GenBank/DDBJ whole genome shotgun (WGS) entry which is preliminary data.</text>
</comment>
<dbReference type="InterPro" id="IPR027417">
    <property type="entry name" value="P-loop_NTPase"/>
</dbReference>
<dbReference type="GO" id="GO:0004385">
    <property type="term" value="F:GMP kinase activity"/>
    <property type="evidence" value="ECO:0007669"/>
    <property type="project" value="UniProtKB-EC"/>
</dbReference>
<keyword evidence="3 5" id="KW-0418">Kinase</keyword>
<name>A0A645IJ68_9ZZZZ</name>
<dbReference type="EC" id="2.7.4.8" evidence="5"/>
<dbReference type="Gene3D" id="3.40.50.300">
    <property type="entry name" value="P-loop containing nucleotide triphosphate hydrolases"/>
    <property type="match status" value="1"/>
</dbReference>
<keyword evidence="2 5" id="KW-0808">Transferase</keyword>
<dbReference type="InterPro" id="IPR008145">
    <property type="entry name" value="GK/Ca_channel_bsu"/>
</dbReference>
<proteinExistence type="inferred from homology"/>
<evidence type="ECO:0000259" key="4">
    <source>
        <dbReference type="PROSITE" id="PS50052"/>
    </source>
</evidence>
<dbReference type="AlphaFoldDB" id="A0A645IJ68"/>
<gene>
    <name evidence="5" type="primary">gmk_53</name>
    <name evidence="5" type="ORF">SDC9_198532</name>
</gene>
<dbReference type="SUPFAM" id="SSF52540">
    <property type="entry name" value="P-loop containing nucleoside triphosphate hydrolases"/>
    <property type="match status" value="1"/>
</dbReference>
<evidence type="ECO:0000256" key="1">
    <source>
        <dbReference type="ARBA" id="ARBA00005790"/>
    </source>
</evidence>
<evidence type="ECO:0000313" key="5">
    <source>
        <dbReference type="EMBL" id="MPN50892.1"/>
    </source>
</evidence>
<dbReference type="InterPro" id="IPR008144">
    <property type="entry name" value="Guanylate_kin-like_dom"/>
</dbReference>
<reference evidence="5" key="1">
    <citation type="submission" date="2019-08" db="EMBL/GenBank/DDBJ databases">
        <authorList>
            <person name="Kucharzyk K."/>
            <person name="Murdoch R.W."/>
            <person name="Higgins S."/>
            <person name="Loffler F."/>
        </authorList>
    </citation>
    <scope>NUCLEOTIDE SEQUENCE</scope>
</reference>
<evidence type="ECO:0000256" key="3">
    <source>
        <dbReference type="ARBA" id="ARBA00022777"/>
    </source>
</evidence>
<dbReference type="GO" id="GO:0005829">
    <property type="term" value="C:cytosol"/>
    <property type="evidence" value="ECO:0007669"/>
    <property type="project" value="TreeGrafter"/>
</dbReference>
<dbReference type="Pfam" id="PF00625">
    <property type="entry name" value="Guanylate_kin"/>
    <property type="match status" value="1"/>
</dbReference>
<dbReference type="PROSITE" id="PS50052">
    <property type="entry name" value="GUANYLATE_KINASE_2"/>
    <property type="match status" value="1"/>
</dbReference>
<dbReference type="PANTHER" id="PTHR23117:SF13">
    <property type="entry name" value="GUANYLATE KINASE"/>
    <property type="match status" value="1"/>
</dbReference>